<evidence type="ECO:0000259" key="3">
    <source>
        <dbReference type="Pfam" id="PF20434"/>
    </source>
</evidence>
<feature type="domain" description="BD-FAE-like" evidence="3">
    <location>
        <begin position="19"/>
        <end position="220"/>
    </location>
</feature>
<organism evidence="4 5">
    <name type="scientific">Paenibacillus solanacearum</name>
    <dbReference type="NCBI Taxonomy" id="2048548"/>
    <lineage>
        <taxon>Bacteria</taxon>
        <taxon>Bacillati</taxon>
        <taxon>Bacillota</taxon>
        <taxon>Bacilli</taxon>
        <taxon>Bacillales</taxon>
        <taxon>Paenibacillaceae</taxon>
        <taxon>Paenibacillus</taxon>
    </lineage>
</organism>
<dbReference type="InterPro" id="IPR050300">
    <property type="entry name" value="GDXG_lipolytic_enzyme"/>
</dbReference>
<dbReference type="Pfam" id="PF20434">
    <property type="entry name" value="BD-FAE"/>
    <property type="match status" value="1"/>
</dbReference>
<dbReference type="AlphaFoldDB" id="A0A916NL94"/>
<dbReference type="InterPro" id="IPR049492">
    <property type="entry name" value="BD-FAE-like_dom"/>
</dbReference>
<evidence type="ECO:0000256" key="1">
    <source>
        <dbReference type="ARBA" id="ARBA00010515"/>
    </source>
</evidence>
<evidence type="ECO:0000313" key="4">
    <source>
        <dbReference type="EMBL" id="CAG7598314.1"/>
    </source>
</evidence>
<dbReference type="PANTHER" id="PTHR48081">
    <property type="entry name" value="AB HYDROLASE SUPERFAMILY PROTEIN C4A8.06C"/>
    <property type="match status" value="1"/>
</dbReference>
<reference evidence="4" key="1">
    <citation type="submission" date="2021-06" db="EMBL/GenBank/DDBJ databases">
        <authorList>
            <person name="Criscuolo A."/>
        </authorList>
    </citation>
    <scope>NUCLEOTIDE SEQUENCE</scope>
    <source>
        <strain evidence="4">CIP111600</strain>
    </source>
</reference>
<evidence type="ECO:0000313" key="5">
    <source>
        <dbReference type="Proteomes" id="UP000693672"/>
    </source>
</evidence>
<dbReference type="PANTHER" id="PTHR48081:SF13">
    <property type="entry name" value="ALPHA_BETA HYDROLASE"/>
    <property type="match status" value="1"/>
</dbReference>
<keyword evidence="2 4" id="KW-0378">Hydrolase</keyword>
<keyword evidence="5" id="KW-1185">Reference proteome</keyword>
<evidence type="ECO:0000256" key="2">
    <source>
        <dbReference type="ARBA" id="ARBA00022801"/>
    </source>
</evidence>
<comment type="caution">
    <text evidence="4">The sequence shown here is derived from an EMBL/GenBank/DDBJ whole genome shotgun (WGS) entry which is preliminary data.</text>
</comment>
<accession>A0A916NL94</accession>
<dbReference type="Proteomes" id="UP000693672">
    <property type="component" value="Unassembled WGS sequence"/>
</dbReference>
<protein>
    <submittedName>
        <fullName evidence="4">Acetyl esterase</fullName>
        <ecNumber evidence="4">3.1.1.-</ecNumber>
    </submittedName>
</protein>
<dbReference type="RefSeq" id="WP_218090040.1">
    <property type="nucleotide sequence ID" value="NZ_CAJVAS010000001.1"/>
</dbReference>
<dbReference type="PROSITE" id="PS01173">
    <property type="entry name" value="LIPASE_GDXG_HIS"/>
    <property type="match status" value="1"/>
</dbReference>
<gene>
    <name evidence="4" type="primary">aes_2</name>
    <name evidence="4" type="ORF">PAESOLCIP111_00215</name>
</gene>
<dbReference type="GO" id="GO:0016787">
    <property type="term" value="F:hydrolase activity"/>
    <property type="evidence" value="ECO:0007669"/>
    <property type="project" value="UniProtKB-KW"/>
</dbReference>
<comment type="similarity">
    <text evidence="1">Belongs to the 'GDXG' lipolytic enzyme family.</text>
</comment>
<name>A0A916NL94_9BACL</name>
<sequence length="268" mass="29273">MEQLFNVPYSSSNHELQKMDLFIPGDNANGVGLFFIHGGGWKSGNRTHWHPVAAYFCEKGYTCVSVGYRLAPSAVYPSQIEDVRLALSVFMERADQYRFDPSRIAAVGSSAGGHLAALLGTIDADDKLGWTPEMPILDTRLSTLVLYYAATTLHPKDNYDNTKPLIAGLFGQPDEESAGLYESASPIDRINGSELNVLLIHGDEDDIIPLEQSIQFRDKLLAQGKQAELVVLSGAKHGIKHSIGSGVTTSAQAEALQAVDRFLTEQFF</sequence>
<dbReference type="EC" id="3.1.1.-" evidence="4"/>
<dbReference type="EMBL" id="CAJVAS010000001">
    <property type="protein sequence ID" value="CAG7598314.1"/>
    <property type="molecule type" value="Genomic_DNA"/>
</dbReference>
<proteinExistence type="inferred from homology"/>
<dbReference type="InterPro" id="IPR002168">
    <property type="entry name" value="Lipase_GDXG_HIS_AS"/>
</dbReference>